<feature type="region of interest" description="Disordered" evidence="1">
    <location>
        <begin position="232"/>
        <end position="319"/>
    </location>
</feature>
<accession>U1HGY1</accession>
<dbReference type="AlphaFoldDB" id="U1HGY1"/>
<evidence type="ECO:0000256" key="1">
    <source>
        <dbReference type="SAM" id="MobiDB-lite"/>
    </source>
</evidence>
<feature type="compositionally biased region" description="Polar residues" evidence="1">
    <location>
        <begin position="232"/>
        <end position="243"/>
    </location>
</feature>
<dbReference type="eggNOG" id="ENOG502S2UH">
    <property type="taxonomic scope" value="Eukaryota"/>
</dbReference>
<reference evidence="4" key="1">
    <citation type="journal article" date="2014" name="BMC Genomics">
        <title>Genome characteristics reveal the impact of lichenization on lichen-forming fungus Endocarpon pusillum Hedwig (Verrucariales, Ascomycota).</title>
        <authorList>
            <person name="Wang Y.-Y."/>
            <person name="Liu B."/>
            <person name="Zhang X.-Y."/>
            <person name="Zhou Q.-M."/>
            <person name="Zhang T."/>
            <person name="Li H."/>
            <person name="Yu Y.-F."/>
            <person name="Zhang X.-L."/>
            <person name="Hao X.-Y."/>
            <person name="Wang M."/>
            <person name="Wang L."/>
            <person name="Wei J.-C."/>
        </authorList>
    </citation>
    <scope>NUCLEOTIDE SEQUENCE [LARGE SCALE GENOMIC DNA]</scope>
    <source>
        <strain evidence="4">Z07020 / HMAS-L-300199</strain>
    </source>
</reference>
<feature type="domain" description="GDS1 winged helix" evidence="2">
    <location>
        <begin position="163"/>
        <end position="215"/>
    </location>
</feature>
<evidence type="ECO:0000313" key="3">
    <source>
        <dbReference type="EMBL" id="ERF69415.1"/>
    </source>
</evidence>
<feature type="compositionally biased region" description="Low complexity" evidence="1">
    <location>
        <begin position="54"/>
        <end position="72"/>
    </location>
</feature>
<feature type="region of interest" description="Disordered" evidence="1">
    <location>
        <begin position="1"/>
        <end position="100"/>
    </location>
</feature>
<dbReference type="InterPro" id="IPR057511">
    <property type="entry name" value="WH_GDS1"/>
</dbReference>
<name>U1HGY1_ENDPU</name>
<dbReference type="OMA" id="VGTHPKR"/>
<sequence length="448" mass="48575">MPYNTRRKSLSLPSLGIQLPAASRAHRSPSKCTPTAETLQHPSKRVKRSHGDNTPVSPISSSDASVISPTDSTASKPKSRRGGLAHTPPPSPGNSHFDIKIDTEGINDDIVIAVIDQLEKTGNRPHLIKELAAVLASTNDSVAQYVYPFPSTNDANTDVVDRIRSSANPAALLSSRLSLYLKRPWTALAPCPLAKELIPVHPRKVFFYLTTTPHQKLPESSDDIIAPTASNVKRLTPSVSPSIDQDDIDLETRERLRMSPSPEVDLSSPDLDDDQPMNPPTPGESFSGRSSLTRDGSIAEHRTAQNRAPSPPLEADEKGFTETATAVRARGMSLNESCVHTSIEGSLDQGSNQQMEGIEETAEMTHKRDQELGYELFGHAHGAPAVPNQTALLSSPMIAAKDDHATNVKKVTALVTEIGLQDVEMTNWELRSPENVELDELDGMFSGF</sequence>
<feature type="compositionally biased region" description="Low complexity" evidence="1">
    <location>
        <begin position="259"/>
        <end position="269"/>
    </location>
</feature>
<dbReference type="OrthoDB" id="4150221at2759"/>
<dbReference type="EMBL" id="KE721424">
    <property type="protein sequence ID" value="ERF69415.1"/>
    <property type="molecule type" value="Genomic_DNA"/>
</dbReference>
<feature type="domain" description="GDS1 winged helix" evidence="2">
    <location>
        <begin position="101"/>
        <end position="143"/>
    </location>
</feature>
<dbReference type="GeneID" id="19240907"/>
<dbReference type="HOGENOM" id="CLU_036462_1_0_1"/>
<dbReference type="Proteomes" id="UP000019373">
    <property type="component" value="Unassembled WGS sequence"/>
</dbReference>
<proteinExistence type="predicted"/>
<dbReference type="Pfam" id="PF25318">
    <property type="entry name" value="WHD_GDS1"/>
    <property type="match status" value="2"/>
</dbReference>
<dbReference type="RefSeq" id="XP_007804964.1">
    <property type="nucleotide sequence ID" value="XM_007806773.1"/>
</dbReference>
<feature type="compositionally biased region" description="Polar residues" evidence="1">
    <location>
        <begin position="30"/>
        <end position="41"/>
    </location>
</feature>
<evidence type="ECO:0000259" key="2">
    <source>
        <dbReference type="Pfam" id="PF25318"/>
    </source>
</evidence>
<gene>
    <name evidence="3" type="ORF">EPUS_05960</name>
</gene>
<protein>
    <recommendedName>
        <fullName evidence="2">GDS1 winged helix domain-containing protein</fullName>
    </recommendedName>
</protein>
<evidence type="ECO:0000313" key="4">
    <source>
        <dbReference type="Proteomes" id="UP000019373"/>
    </source>
</evidence>
<keyword evidence="4" id="KW-1185">Reference proteome</keyword>
<organism evidence="3 4">
    <name type="scientific">Endocarpon pusillum (strain Z07020 / HMAS-L-300199)</name>
    <name type="common">Lichen-forming fungus</name>
    <dbReference type="NCBI Taxonomy" id="1263415"/>
    <lineage>
        <taxon>Eukaryota</taxon>
        <taxon>Fungi</taxon>
        <taxon>Dikarya</taxon>
        <taxon>Ascomycota</taxon>
        <taxon>Pezizomycotina</taxon>
        <taxon>Eurotiomycetes</taxon>
        <taxon>Chaetothyriomycetidae</taxon>
        <taxon>Verrucariales</taxon>
        <taxon>Verrucariaceae</taxon>
        <taxon>Endocarpon</taxon>
    </lineage>
</organism>